<protein>
    <recommendedName>
        <fullName evidence="5">Erythroid differentiation-related factor 1</fullName>
    </recommendedName>
</protein>
<dbReference type="GO" id="GO:0045893">
    <property type="term" value="P:positive regulation of DNA-templated transcription"/>
    <property type="evidence" value="ECO:0007669"/>
    <property type="project" value="TreeGrafter"/>
</dbReference>
<evidence type="ECO:0008006" key="5">
    <source>
        <dbReference type="Google" id="ProtNLM"/>
    </source>
</evidence>
<evidence type="ECO:0000259" key="3">
    <source>
        <dbReference type="Pfam" id="PF23788"/>
    </source>
</evidence>
<organism evidence="4">
    <name type="scientific">Graphocephala atropunctata</name>
    <dbReference type="NCBI Taxonomy" id="36148"/>
    <lineage>
        <taxon>Eukaryota</taxon>
        <taxon>Metazoa</taxon>
        <taxon>Ecdysozoa</taxon>
        <taxon>Arthropoda</taxon>
        <taxon>Hexapoda</taxon>
        <taxon>Insecta</taxon>
        <taxon>Pterygota</taxon>
        <taxon>Neoptera</taxon>
        <taxon>Paraneoptera</taxon>
        <taxon>Hemiptera</taxon>
        <taxon>Auchenorrhyncha</taxon>
        <taxon>Membracoidea</taxon>
        <taxon>Cicadellidae</taxon>
        <taxon>Cicadellinae</taxon>
        <taxon>Cicadellini</taxon>
        <taxon>Graphocephala</taxon>
    </lineage>
</organism>
<feature type="compositionally biased region" description="Basic and acidic residues" evidence="1">
    <location>
        <begin position="574"/>
        <end position="587"/>
    </location>
</feature>
<feature type="compositionally biased region" description="Basic and acidic residues" evidence="1">
    <location>
        <begin position="10"/>
        <end position="32"/>
    </location>
</feature>
<feature type="domain" description="EDRF1 N-terminal" evidence="3">
    <location>
        <begin position="33"/>
        <end position="216"/>
    </location>
</feature>
<feature type="domain" description="EDRF1 N-terminal" evidence="3">
    <location>
        <begin position="246"/>
        <end position="481"/>
    </location>
</feature>
<dbReference type="AlphaFoldDB" id="A0A1B6M4S0"/>
<dbReference type="PANTHER" id="PTHR15000:SF1">
    <property type="entry name" value="ERYTHROID DIFFERENTIATION-RELATED FACTOR 1"/>
    <property type="match status" value="1"/>
</dbReference>
<feature type="compositionally biased region" description="Basic residues" evidence="1">
    <location>
        <begin position="588"/>
        <end position="599"/>
    </location>
</feature>
<reference evidence="4" key="1">
    <citation type="submission" date="2015-11" db="EMBL/GenBank/DDBJ databases">
        <title>De novo transcriptome assembly of four potential Pierce s Disease insect vectors from Arizona vineyards.</title>
        <authorList>
            <person name="Tassone E.E."/>
        </authorList>
    </citation>
    <scope>NUCLEOTIDE SEQUENCE</scope>
</reference>
<feature type="compositionally biased region" description="Basic and acidic residues" evidence="1">
    <location>
        <begin position="600"/>
        <end position="621"/>
    </location>
</feature>
<dbReference type="PANTHER" id="PTHR15000">
    <property type="entry name" value="ERYTHROID DIFFERENTIATION-RELATED FACTOR 1"/>
    <property type="match status" value="1"/>
</dbReference>
<feature type="region of interest" description="Disordered" evidence="1">
    <location>
        <begin position="1"/>
        <end position="32"/>
    </location>
</feature>
<feature type="domain" description="EDRF1 TPR repeats region" evidence="2">
    <location>
        <begin position="811"/>
        <end position="1180"/>
    </location>
</feature>
<feature type="compositionally biased region" description="Basic and acidic residues" evidence="1">
    <location>
        <begin position="542"/>
        <end position="553"/>
    </location>
</feature>
<evidence type="ECO:0000256" key="1">
    <source>
        <dbReference type="SAM" id="MobiDB-lite"/>
    </source>
</evidence>
<feature type="compositionally biased region" description="Acidic residues" evidence="1">
    <location>
        <begin position="466"/>
        <end position="483"/>
    </location>
</feature>
<gene>
    <name evidence="4" type="ORF">g.22320</name>
</gene>
<evidence type="ECO:0000313" key="4">
    <source>
        <dbReference type="EMBL" id="JAT30904.1"/>
    </source>
</evidence>
<dbReference type="EMBL" id="GEBQ01009073">
    <property type="protein sequence ID" value="JAT30904.1"/>
    <property type="molecule type" value="Transcribed_RNA"/>
</dbReference>
<dbReference type="Pfam" id="PF23788">
    <property type="entry name" value="EDRF1_N"/>
    <property type="match status" value="2"/>
</dbReference>
<proteinExistence type="predicted"/>
<name>A0A1B6M4S0_9HEMI</name>
<feature type="compositionally biased region" description="Polar residues" evidence="1">
    <location>
        <begin position="486"/>
        <end position="495"/>
    </location>
</feature>
<evidence type="ECO:0000259" key="2">
    <source>
        <dbReference type="Pfam" id="PF23723"/>
    </source>
</evidence>
<dbReference type="InterPro" id="IPR056583">
    <property type="entry name" value="EDRF1_TPR"/>
</dbReference>
<sequence>MVPTNNEQCFMKDDTDKGNIDRGRSNNSDTEHVKSRAVVKYSAVQVPSNFARLQCNTDLNLPPSNWLTSSAESYGLQHVLSKSTGFTSFRMAHMFPDCMGEVDVVSDAENIKKLLKIPYSRDAVSMMVHCIEKTLLIDEFDIHKHLLRTSESDWEWLRKFFVEQVLQTLSEKDVGISTKNKSRHALQQRALVSKFLHYSLAESDQENEPVAGPSSHDQLSQETLTKIWPPLPEPRLEEETPDPATEHTFNRNVVWTFEDIQMLLGTDLPIFGGPTHPCISLRLRDMAKPISVLTGIDYWLDNLMCNVPEVIMCFHLDGIVQRYELVKTEDLPQLPDSQFSPNIIRDVAQNILSFLKTNATKAGHTYWLFKGKDQDIVKLYDLTSLCSDGLMKDGQNPFTVPVAMLFYRVARNMKHSTEPSSMKPGTIRALLKNCVSLLPREKYPQIVTSAHYMLSDLYMPLTEEIEDEAVSPEPSGEDEDEEQDTKPIQSLTISHDMQPPPLPRYMPPPPVVGSIDQRAGPALEHVLAGLQCLQFFEISDSATDKKKKEEPYQEPKMAQPHQPIPMPYSSLTPEKPKENNIEEEKPPSNKKKHKKKKSDTKRFEKSNKAKEKEQVPDEQNKESSSILDQFPVYFWNSDKKALLSKHQAMALPTWEAVDTMDNASWKDHLRTLLYEKACLVFYRLAEEAYKEERYGHLLRYVRRVLQCHTHMAQGCGRCLTLVSAMLGRAGDSCYHIAQNWSCAERYYSDYSHHTEVDKALDEEMALDIPNCEYPFECLLIPKTFETKEQMLLSACSCYQQALAVRPSDALRSRLGNVHNELSGIYMNKIVETDLTKINEIGTKTQLDTLITLAQHHLDMGRTQFAEMNQTNNLALLSSNAGRLNRLQAHFRFNPLQPSLKPMERVFYEKAIKQYQCGLAALGSRKTEPAVWDTIMFELSSTYYTMATLYQDNPPPIVEKSQEEVERESIELLTRALHSQDLEDQDPVRRNTYCYRAAMLHYRLGSLYQHVYRTKPMEESKRKNVLRLVNFHYDKSALLMNASLYPYENLRLWLERFALQDFFCENSNTNHGKVKALQLGLDYLLGCKVALESIFKHNRQANESDMLQPQVQEEKDLLELFESRLQFVLKSLAKFALSSTNPKVSSLAATYKEMYSLALRKKPEVSLSQQLHATLEAIERLR</sequence>
<feature type="region of interest" description="Disordered" evidence="1">
    <location>
        <begin position="542"/>
        <end position="623"/>
    </location>
</feature>
<feature type="region of interest" description="Disordered" evidence="1">
    <location>
        <begin position="466"/>
        <end position="502"/>
    </location>
</feature>
<accession>A0A1B6M4S0</accession>
<dbReference type="Pfam" id="PF23723">
    <property type="entry name" value="TPR_EDRF1"/>
    <property type="match status" value="1"/>
</dbReference>
<dbReference type="InterPro" id="IPR056582">
    <property type="entry name" value="EDRF1_N"/>
</dbReference>